<accession>A0A8H6BU00</accession>
<evidence type="ECO:0000256" key="4">
    <source>
        <dbReference type="ARBA" id="ARBA00022679"/>
    </source>
</evidence>
<proteinExistence type="inferred from homology"/>
<dbReference type="GO" id="GO:0032259">
    <property type="term" value="P:methylation"/>
    <property type="evidence" value="ECO:0007669"/>
    <property type="project" value="UniProtKB-KW"/>
</dbReference>
<evidence type="ECO:0000313" key="8">
    <source>
        <dbReference type="EMBL" id="KAF6062739.1"/>
    </source>
</evidence>
<dbReference type="AlphaFoldDB" id="A0A8H6BU00"/>
<dbReference type="PANTHER" id="PTHR12049:SF5">
    <property type="entry name" value="PROTEIN ARGININE METHYLTRANSFERASE NDUFAF7 HOMOLOG, MITOCHONDRIAL"/>
    <property type="match status" value="1"/>
</dbReference>
<evidence type="ECO:0000256" key="5">
    <source>
        <dbReference type="ARBA" id="ARBA00023128"/>
    </source>
</evidence>
<keyword evidence="5 7" id="KW-0496">Mitochondrion</keyword>
<dbReference type="InterPro" id="IPR003788">
    <property type="entry name" value="NDUFAF7"/>
</dbReference>
<dbReference type="GO" id="GO:0005739">
    <property type="term" value="C:mitochondrion"/>
    <property type="evidence" value="ECO:0007669"/>
    <property type="project" value="UniProtKB-SubCell"/>
</dbReference>
<dbReference type="EMBL" id="JABWAD010000061">
    <property type="protein sequence ID" value="KAF6062739.1"/>
    <property type="molecule type" value="Genomic_DNA"/>
</dbReference>
<dbReference type="Gene3D" id="3.40.50.12710">
    <property type="match status" value="1"/>
</dbReference>
<comment type="similarity">
    <text evidence="2 7">Belongs to the NDUFAF7 family.</text>
</comment>
<comment type="subcellular location">
    <subcellularLocation>
        <location evidence="1 7">Mitochondrion</location>
    </subcellularLocation>
</comment>
<name>A0A8H6BU00_CANAX</name>
<keyword evidence="3 7" id="KW-0489">Methyltransferase</keyword>
<evidence type="ECO:0000256" key="2">
    <source>
        <dbReference type="ARBA" id="ARBA00005891"/>
    </source>
</evidence>
<protein>
    <recommendedName>
        <fullName evidence="7">Protein arginine methyltransferase NDUFAF7</fullName>
        <ecNumber evidence="7">2.1.1.320</ecNumber>
    </recommendedName>
</protein>
<comment type="catalytic activity">
    <reaction evidence="6 7">
        <text>L-arginyl-[protein] + 2 S-adenosyl-L-methionine = N(omega),N(omega)'-dimethyl-L-arginyl-[protein] + 2 S-adenosyl-L-homocysteine + 2 H(+)</text>
        <dbReference type="Rhea" id="RHEA:48108"/>
        <dbReference type="Rhea" id="RHEA-COMP:10532"/>
        <dbReference type="Rhea" id="RHEA-COMP:11992"/>
        <dbReference type="ChEBI" id="CHEBI:15378"/>
        <dbReference type="ChEBI" id="CHEBI:29965"/>
        <dbReference type="ChEBI" id="CHEBI:57856"/>
        <dbReference type="ChEBI" id="CHEBI:59789"/>
        <dbReference type="ChEBI" id="CHEBI:88221"/>
        <dbReference type="EC" id="2.1.1.320"/>
    </reaction>
</comment>
<evidence type="ECO:0000256" key="7">
    <source>
        <dbReference type="RuleBase" id="RU364114"/>
    </source>
</evidence>
<dbReference type="EC" id="2.1.1.320" evidence="7"/>
<evidence type="ECO:0000313" key="9">
    <source>
        <dbReference type="Proteomes" id="UP000536275"/>
    </source>
</evidence>
<dbReference type="InterPro" id="IPR038375">
    <property type="entry name" value="NDUFAF7_sf"/>
</dbReference>
<sequence length="468" mass="54920">MIFKRYLFKGKPKPKFIEKTEFHHEYSIRPDTFAFKVPSTTKKLNPLQSIYRYATNFPFDQTPDTVYNSYPMTNSTKLARLSHRPSRVKMTTGDFIEDSLYHPKYGYFSQQVEIFQPEKPFDYNNIEDIDEFMDTWHKSYERYDVITPPAKSLQLWHTPTELFHPYYGEALARYILVNYKLNVYPYNDLIIYEMGGGNGTLMCDILNYIRKHQPEIYEKTQYKIIEISSQLATLEVFDNFSHDLIRYDNDSGKPYEGKVVIDENGDFFEFFTPELSYYSNAYLNLRENSKYSVLKQSSSVGGYLSALKSFYSDDVHPLLHSSAKLKLKNTILPYDSNLTPGEFIPTRLLQFFQILKHRFPNHSLISSDFNYLPKTIPGCFNGPVVQTVLQNRMVDVSTYMVHQGYFDIMFATDFNIASEMYKQVTSRVPRVESHHDFLEQWADTDITTTKTGENPMLDFYRNVSFMVS</sequence>
<evidence type="ECO:0000256" key="3">
    <source>
        <dbReference type="ARBA" id="ARBA00022603"/>
    </source>
</evidence>
<dbReference type="InterPro" id="IPR029063">
    <property type="entry name" value="SAM-dependent_MTases_sf"/>
</dbReference>
<gene>
    <name evidence="8" type="ORF">FOB64_005794</name>
</gene>
<dbReference type="PANTHER" id="PTHR12049">
    <property type="entry name" value="PROTEIN ARGININE METHYLTRANSFERASE NDUFAF7, MITOCHONDRIAL"/>
    <property type="match status" value="1"/>
</dbReference>
<dbReference type="GO" id="GO:0035243">
    <property type="term" value="F:protein-arginine omega-N symmetric methyltransferase activity"/>
    <property type="evidence" value="ECO:0007669"/>
    <property type="project" value="UniProtKB-EC"/>
</dbReference>
<comment type="caution">
    <text evidence="8">The sequence shown here is derived from an EMBL/GenBank/DDBJ whole genome shotgun (WGS) entry which is preliminary data.</text>
</comment>
<evidence type="ECO:0000256" key="1">
    <source>
        <dbReference type="ARBA" id="ARBA00004173"/>
    </source>
</evidence>
<organism evidence="8 9">
    <name type="scientific">Candida albicans</name>
    <name type="common">Yeast</name>
    <dbReference type="NCBI Taxonomy" id="5476"/>
    <lineage>
        <taxon>Eukaryota</taxon>
        <taxon>Fungi</taxon>
        <taxon>Dikarya</taxon>
        <taxon>Ascomycota</taxon>
        <taxon>Saccharomycotina</taxon>
        <taxon>Pichiomycetes</taxon>
        <taxon>Debaryomycetaceae</taxon>
        <taxon>Candida/Lodderomyces clade</taxon>
        <taxon>Candida</taxon>
    </lineage>
</organism>
<reference evidence="8 9" key="1">
    <citation type="submission" date="2020-03" db="EMBL/GenBank/DDBJ databases">
        <title>FDA dAtabase for Regulatory Grade micrObial Sequences (FDA-ARGOS): Supporting development and validation of Infectious Disease Dx tests.</title>
        <authorList>
            <person name="Campos J."/>
            <person name="Goldberg B."/>
            <person name="Tallon L."/>
            <person name="Sadzewicz L."/>
            <person name="Vavikolanu K."/>
            <person name="Mehta A."/>
            <person name="Aluvathingal J."/>
            <person name="Nadendla S."/>
            <person name="Nandy P."/>
            <person name="Geyer C."/>
            <person name="Yan Y."/>
            <person name="Sichtig H."/>
        </authorList>
    </citation>
    <scope>NUCLEOTIDE SEQUENCE [LARGE SCALE GENOMIC DNA]</scope>
    <source>
        <strain evidence="8 9">FDAARGOS_656</strain>
    </source>
</reference>
<keyword evidence="4 7" id="KW-0808">Transferase</keyword>
<dbReference type="Proteomes" id="UP000536275">
    <property type="component" value="Unassembled WGS sequence"/>
</dbReference>
<evidence type="ECO:0000256" key="6">
    <source>
        <dbReference type="ARBA" id="ARBA00048612"/>
    </source>
</evidence>
<comment type="function">
    <text evidence="7">Arginine methyltransferase involved in the assembly or stability of mitochondrial NADH:ubiquinone oxidoreductase complex (complex I).</text>
</comment>
<dbReference type="Pfam" id="PF02636">
    <property type="entry name" value="Methyltransf_28"/>
    <property type="match status" value="2"/>
</dbReference>
<dbReference type="SUPFAM" id="SSF53335">
    <property type="entry name" value="S-adenosyl-L-methionine-dependent methyltransferases"/>
    <property type="match status" value="1"/>
</dbReference>